<organism evidence="5 7">
    <name type="scientific">Caldalkalibacillus thermarum (strain TA2.A1)</name>
    <dbReference type="NCBI Taxonomy" id="986075"/>
    <lineage>
        <taxon>Bacteria</taxon>
        <taxon>Bacillati</taxon>
        <taxon>Bacillota</taxon>
        <taxon>Bacilli</taxon>
        <taxon>Bacillales</taxon>
        <taxon>Bacillaceae</taxon>
        <taxon>Caldalkalibacillus</taxon>
    </lineage>
</organism>
<keyword evidence="3" id="KW-0804">Transcription</keyword>
<dbReference type="EMBL" id="CP082237">
    <property type="protein sequence ID" value="QZT34224.1"/>
    <property type="molecule type" value="Genomic_DNA"/>
</dbReference>
<dbReference type="SMART" id="SM00345">
    <property type="entry name" value="HTH_GNTR"/>
    <property type="match status" value="1"/>
</dbReference>
<sequence length="240" mass="27886">MIDKDSPIPIYYQLEELIRTQIENEALQPGDLIPSERELAEQYNISRMTVRQAITNLVNEGLLVRKKGKGTFVAERKIEQPLSKLRGFSEDMRSLGMVSETKLLEFKEVPAPLKVSRELRIERGDLVWQISRLRLADGSPMAYEVSYLSKPLIHGLTEEIVQGSLYEYIEQELKLKIERAIQILEPSVAFKQESQLLAIKEKAPVLLMRRTTYLSDGRPFEYVKSVYRGDRYKFVIEMYR</sequence>
<dbReference type="FunFam" id="1.10.10.10:FF:000079">
    <property type="entry name" value="GntR family transcriptional regulator"/>
    <property type="match status" value="1"/>
</dbReference>
<keyword evidence="1" id="KW-0805">Transcription regulation</keyword>
<dbReference type="Gene3D" id="3.40.1410.10">
    <property type="entry name" value="Chorismate lyase-like"/>
    <property type="match status" value="1"/>
</dbReference>
<dbReference type="Pfam" id="PF00392">
    <property type="entry name" value="GntR"/>
    <property type="match status" value="1"/>
</dbReference>
<dbReference type="Gene3D" id="1.10.10.10">
    <property type="entry name" value="Winged helix-like DNA-binding domain superfamily/Winged helix DNA-binding domain"/>
    <property type="match status" value="1"/>
</dbReference>
<dbReference type="PANTHER" id="PTHR44846:SF1">
    <property type="entry name" value="MANNOSYL-D-GLYCERATE TRANSPORT_METABOLISM SYSTEM REPRESSOR MNGR-RELATED"/>
    <property type="match status" value="1"/>
</dbReference>
<dbReference type="GO" id="GO:0003700">
    <property type="term" value="F:DNA-binding transcription factor activity"/>
    <property type="evidence" value="ECO:0007669"/>
    <property type="project" value="InterPro"/>
</dbReference>
<evidence type="ECO:0000256" key="1">
    <source>
        <dbReference type="ARBA" id="ARBA00023015"/>
    </source>
</evidence>
<dbReference type="PRINTS" id="PR00035">
    <property type="entry name" value="HTHGNTR"/>
</dbReference>
<keyword evidence="8" id="KW-1185">Reference proteome</keyword>
<dbReference type="SMART" id="SM00866">
    <property type="entry name" value="UTRA"/>
    <property type="match status" value="1"/>
</dbReference>
<accession>F5L416</accession>
<dbReference type="Pfam" id="PF07702">
    <property type="entry name" value="UTRA"/>
    <property type="match status" value="1"/>
</dbReference>
<dbReference type="SUPFAM" id="SSF64288">
    <property type="entry name" value="Chorismate lyase-like"/>
    <property type="match status" value="1"/>
</dbReference>
<dbReference type="InterPro" id="IPR011663">
    <property type="entry name" value="UTRA"/>
</dbReference>
<dbReference type="PROSITE" id="PS50949">
    <property type="entry name" value="HTH_GNTR"/>
    <property type="match status" value="1"/>
</dbReference>
<dbReference type="Proteomes" id="UP000010716">
    <property type="component" value="Unassembled WGS sequence"/>
</dbReference>
<dbReference type="GO" id="GO:0003677">
    <property type="term" value="F:DNA binding"/>
    <property type="evidence" value="ECO:0007669"/>
    <property type="project" value="UniProtKB-KW"/>
</dbReference>
<evidence type="ECO:0000259" key="4">
    <source>
        <dbReference type="PROSITE" id="PS50949"/>
    </source>
</evidence>
<dbReference type="SUPFAM" id="SSF46785">
    <property type="entry name" value="Winged helix' DNA-binding domain"/>
    <property type="match status" value="1"/>
</dbReference>
<gene>
    <name evidence="5" type="ORF">CathTA2_0528</name>
    <name evidence="6" type="ORF">HUR95_02070</name>
</gene>
<evidence type="ECO:0000256" key="3">
    <source>
        <dbReference type="ARBA" id="ARBA00023163"/>
    </source>
</evidence>
<dbReference type="CDD" id="cd07377">
    <property type="entry name" value="WHTH_GntR"/>
    <property type="match status" value="1"/>
</dbReference>
<dbReference type="AlphaFoldDB" id="F5L416"/>
<reference evidence="6" key="3">
    <citation type="submission" date="2021-08" db="EMBL/GenBank/DDBJ databases">
        <authorList>
            <person name="de Jong S."/>
            <person name="van den Broek M."/>
            <person name="Merkel A."/>
            <person name="de la Torre Cortes P."/>
            <person name="Kalamorz F."/>
            <person name="Cook G."/>
            <person name="van Loosdrecht M."/>
            <person name="McMillan D."/>
        </authorList>
    </citation>
    <scope>NUCLEOTIDE SEQUENCE</scope>
    <source>
        <strain evidence="6">TA2.A1</strain>
    </source>
</reference>
<dbReference type="PANTHER" id="PTHR44846">
    <property type="entry name" value="MANNOSYL-D-GLYCERATE TRANSPORT/METABOLISM SYSTEM REPRESSOR MNGR-RELATED"/>
    <property type="match status" value="1"/>
</dbReference>
<proteinExistence type="predicted"/>
<feature type="domain" description="HTH gntR-type" evidence="4">
    <location>
        <begin position="8"/>
        <end position="76"/>
    </location>
</feature>
<evidence type="ECO:0000313" key="8">
    <source>
        <dbReference type="Proteomes" id="UP000825179"/>
    </source>
</evidence>
<keyword evidence="2" id="KW-0238">DNA-binding</keyword>
<evidence type="ECO:0000313" key="7">
    <source>
        <dbReference type="Proteomes" id="UP000010716"/>
    </source>
</evidence>
<dbReference type="InterPro" id="IPR028978">
    <property type="entry name" value="Chorismate_lyase_/UTRA_dom_sf"/>
</dbReference>
<evidence type="ECO:0000313" key="6">
    <source>
        <dbReference type="EMBL" id="QZT34224.1"/>
    </source>
</evidence>
<dbReference type="GO" id="GO:0045892">
    <property type="term" value="P:negative regulation of DNA-templated transcription"/>
    <property type="evidence" value="ECO:0007669"/>
    <property type="project" value="TreeGrafter"/>
</dbReference>
<protein>
    <submittedName>
        <fullName evidence="6">GntR family transcriptional regulator</fullName>
    </submittedName>
    <submittedName>
        <fullName evidence="5">Transcriptional regulator, GntR family with UTRA sensor domain containing protein</fullName>
    </submittedName>
</protein>
<name>F5L416_CALTT</name>
<dbReference type="RefSeq" id="WP_007502826.1">
    <property type="nucleotide sequence ID" value="NZ_AFCE01000069.1"/>
</dbReference>
<dbReference type="InterPro" id="IPR036390">
    <property type="entry name" value="WH_DNA-bd_sf"/>
</dbReference>
<dbReference type="OrthoDB" id="9815017at2"/>
<dbReference type="EMBL" id="AFCE01000069">
    <property type="protein sequence ID" value="EGL83916.1"/>
    <property type="molecule type" value="Genomic_DNA"/>
</dbReference>
<evidence type="ECO:0000256" key="2">
    <source>
        <dbReference type="ARBA" id="ARBA00023125"/>
    </source>
</evidence>
<dbReference type="KEGG" id="cthu:HUR95_02070"/>
<reference evidence="5 7" key="1">
    <citation type="journal article" date="2011" name="J. Bacteriol.">
        <title>Draft genome sequence of the thermoalkaliphilic Caldalkalibacillus thermarum strain TA2.A1.</title>
        <authorList>
            <person name="Kalamorz F."/>
            <person name="Keis S."/>
            <person name="McMillan D.G."/>
            <person name="Olsson K."/>
            <person name="Stanton J.A."/>
            <person name="Stockwell P."/>
            <person name="Black M.A."/>
            <person name="Klingeman D.M."/>
            <person name="Land M.L."/>
            <person name="Han C.S."/>
            <person name="Martin S.L."/>
            <person name="Becher S.A."/>
            <person name="Peddie C.J."/>
            <person name="Morgan H.W."/>
            <person name="Matthies D."/>
            <person name="Preiss L."/>
            <person name="Meier T."/>
            <person name="Brown S.D."/>
            <person name="Cook G.M."/>
        </authorList>
    </citation>
    <scope>NUCLEOTIDE SEQUENCE [LARGE SCALE GENOMIC DNA]</scope>
    <source>
        <strain evidence="5 7">TA2.A1</strain>
    </source>
</reference>
<evidence type="ECO:0000313" key="5">
    <source>
        <dbReference type="EMBL" id="EGL83916.1"/>
    </source>
</evidence>
<dbReference type="Proteomes" id="UP000825179">
    <property type="component" value="Chromosome"/>
</dbReference>
<dbReference type="eggNOG" id="COG2188">
    <property type="taxonomic scope" value="Bacteria"/>
</dbReference>
<dbReference type="InterPro" id="IPR050679">
    <property type="entry name" value="Bact_HTH_transcr_reg"/>
</dbReference>
<dbReference type="InterPro" id="IPR000524">
    <property type="entry name" value="Tscrpt_reg_HTH_GntR"/>
</dbReference>
<dbReference type="InterPro" id="IPR036388">
    <property type="entry name" value="WH-like_DNA-bd_sf"/>
</dbReference>
<reference evidence="6 8" key="2">
    <citation type="journal article" date="2020" name="Extremophiles">
        <title>Genomic analysis of Caldalkalibacillus thermarum TA2.A1 reveals aerobic alkaliphilic metabolism and evolutionary hallmarks linking alkaliphilic bacteria and plant life.</title>
        <authorList>
            <person name="de Jong S.I."/>
            <person name="van den Broek M.A."/>
            <person name="Merkel A.Y."/>
            <person name="de la Torre Cortes P."/>
            <person name="Kalamorz F."/>
            <person name="Cook G.M."/>
            <person name="van Loosdrecht M.C.M."/>
            <person name="McMillan D.G.G."/>
        </authorList>
    </citation>
    <scope>NUCLEOTIDE SEQUENCE [LARGE SCALE GENOMIC DNA]</scope>
    <source>
        <strain evidence="6 8">TA2.A1</strain>
    </source>
</reference>